<dbReference type="SUPFAM" id="SSF56219">
    <property type="entry name" value="DNase I-like"/>
    <property type="match status" value="1"/>
</dbReference>
<sequence>MKLVSWNYRGFGNPWAVRALNKLLKQKDPDLVFLMKIRKKTNEINTVRRRGGLENVIGVDCRGEGRNRSGGPAVIWGKELTVEIKSMSLNHIDMVVKEKGDNMQWRATGFYGCPEATNKNESWELLRSLGQANSMPWMVFGDFNQEIEQKEKLGGLSVTFSQIRGFKEALQINELLDLGFVGHAFTWTNNQGGNQNVQERLDRATANISWKEAFPRAVVEYFQRYRSDHCPILIDMVGDSTSKKKRVKKFRFEEVCWKRKSVKKLSKELGSRAAAE</sequence>
<gene>
    <name evidence="2" type="ORF">Ahy_A09g044985</name>
</gene>
<comment type="caution">
    <text evidence="2">The sequence shown here is derived from an EMBL/GenBank/DDBJ whole genome shotgun (WGS) entry which is preliminary data.</text>
</comment>
<dbReference type="EMBL" id="SDMP01000009">
    <property type="protein sequence ID" value="RYR39440.1"/>
    <property type="molecule type" value="Genomic_DNA"/>
</dbReference>
<reference evidence="2 3" key="1">
    <citation type="submission" date="2019-01" db="EMBL/GenBank/DDBJ databases">
        <title>Sequencing of cultivated peanut Arachis hypogaea provides insights into genome evolution and oil improvement.</title>
        <authorList>
            <person name="Chen X."/>
        </authorList>
    </citation>
    <scope>NUCLEOTIDE SEQUENCE [LARGE SCALE GENOMIC DNA]</scope>
    <source>
        <strain evidence="3">cv. Fuhuasheng</strain>
        <tissue evidence="2">Leaves</tissue>
    </source>
</reference>
<name>A0A445BL95_ARAHY</name>
<dbReference type="InterPro" id="IPR005135">
    <property type="entry name" value="Endo/exonuclease/phosphatase"/>
</dbReference>
<dbReference type="Gene3D" id="3.60.10.10">
    <property type="entry name" value="Endonuclease/exonuclease/phosphatase"/>
    <property type="match status" value="1"/>
</dbReference>
<dbReference type="Proteomes" id="UP000289738">
    <property type="component" value="Chromosome A09"/>
</dbReference>
<dbReference type="AlphaFoldDB" id="A0A445BL95"/>
<proteinExistence type="predicted"/>
<dbReference type="PANTHER" id="PTHR33710:SF77">
    <property type="entry name" value="DNASE I-LIKE SUPERFAMILY PROTEIN"/>
    <property type="match status" value="1"/>
</dbReference>
<evidence type="ECO:0000313" key="2">
    <source>
        <dbReference type="EMBL" id="RYR39440.1"/>
    </source>
</evidence>
<dbReference type="InterPro" id="IPR036691">
    <property type="entry name" value="Endo/exonu/phosph_ase_sf"/>
</dbReference>
<protein>
    <recommendedName>
        <fullName evidence="1">Endonuclease/exonuclease/phosphatase domain-containing protein</fullName>
    </recommendedName>
</protein>
<dbReference type="OrthoDB" id="1001388at2759"/>
<accession>A0A445BL95</accession>
<dbReference type="Pfam" id="PF03372">
    <property type="entry name" value="Exo_endo_phos"/>
    <property type="match status" value="1"/>
</dbReference>
<evidence type="ECO:0000313" key="3">
    <source>
        <dbReference type="Proteomes" id="UP000289738"/>
    </source>
</evidence>
<dbReference type="STRING" id="3818.A0A445BL95"/>
<dbReference type="PANTHER" id="PTHR33710">
    <property type="entry name" value="BNAC02G09200D PROTEIN"/>
    <property type="match status" value="1"/>
</dbReference>
<dbReference type="GO" id="GO:0003824">
    <property type="term" value="F:catalytic activity"/>
    <property type="evidence" value="ECO:0007669"/>
    <property type="project" value="InterPro"/>
</dbReference>
<organism evidence="2 3">
    <name type="scientific">Arachis hypogaea</name>
    <name type="common">Peanut</name>
    <dbReference type="NCBI Taxonomy" id="3818"/>
    <lineage>
        <taxon>Eukaryota</taxon>
        <taxon>Viridiplantae</taxon>
        <taxon>Streptophyta</taxon>
        <taxon>Embryophyta</taxon>
        <taxon>Tracheophyta</taxon>
        <taxon>Spermatophyta</taxon>
        <taxon>Magnoliopsida</taxon>
        <taxon>eudicotyledons</taxon>
        <taxon>Gunneridae</taxon>
        <taxon>Pentapetalae</taxon>
        <taxon>rosids</taxon>
        <taxon>fabids</taxon>
        <taxon>Fabales</taxon>
        <taxon>Fabaceae</taxon>
        <taxon>Papilionoideae</taxon>
        <taxon>50 kb inversion clade</taxon>
        <taxon>dalbergioids sensu lato</taxon>
        <taxon>Dalbergieae</taxon>
        <taxon>Pterocarpus clade</taxon>
        <taxon>Arachis</taxon>
    </lineage>
</organism>
<keyword evidence="3" id="KW-1185">Reference proteome</keyword>
<evidence type="ECO:0000259" key="1">
    <source>
        <dbReference type="Pfam" id="PF03372"/>
    </source>
</evidence>
<feature type="domain" description="Endonuclease/exonuclease/phosphatase" evidence="1">
    <location>
        <begin position="5"/>
        <end position="229"/>
    </location>
</feature>